<sequence length="442" mass="49069">MASGSQRVVLITGCSSGIGLRIAVLLAKDEQKRYYGRALDWASTVWDSDPQALQAKMACRDTKTTLSNYITMAIRLDSLPVDFDFISNALALSLMGTRRAQHRMTGPVTARKSGRVPMSVYSGPYVGRGSKLIATGARIPGSSSNNIPINMLLDTRQRVLVIATMRDLRKKDKLVQAAGDAFGNTLTLQALDVCSNDSVRQCISTVKDRHIDILINNAGVGLLGPLESISLEQMKMVFETNFFGTVRMIKEIMPDMKRRRAGHIIVMSSVMGMQGVVFNDVYTASKFAIEGFCESLAVQLLKFNVKLSLIEPGPVHTEFEAKMMEEVSRMEFPGADADTVRYFKDVYMPSSIDIFEAMGQKPDDIAKCTKKVIESRNPRFRNLTNSLYTPIVAMKYADETGGLSVHTFYNLLFNFGSLMHITMNILKCLTCSCLRRRTISPD</sequence>
<evidence type="ECO:0000256" key="2">
    <source>
        <dbReference type="ARBA" id="ARBA00023002"/>
    </source>
</evidence>
<evidence type="ECO:0008006" key="6">
    <source>
        <dbReference type="Google" id="ProtNLM"/>
    </source>
</evidence>
<dbReference type="GO" id="GO:0042572">
    <property type="term" value="P:retinol metabolic process"/>
    <property type="evidence" value="ECO:0007669"/>
    <property type="project" value="TreeGrafter"/>
</dbReference>
<evidence type="ECO:0000313" key="5">
    <source>
        <dbReference type="Proteomes" id="UP001274896"/>
    </source>
</evidence>
<dbReference type="Pfam" id="PF00106">
    <property type="entry name" value="adh_short"/>
    <property type="match status" value="1"/>
</dbReference>
<name>A0AAE0Q0Q9_9TELE</name>
<dbReference type="PANTHER" id="PTHR43391:SF8">
    <property type="entry name" value="RETINOL DEHYDROGENASE 8"/>
    <property type="match status" value="1"/>
</dbReference>
<dbReference type="InterPro" id="IPR002347">
    <property type="entry name" value="SDR_fam"/>
</dbReference>
<dbReference type="AlphaFoldDB" id="A0AAE0Q0Q9"/>
<dbReference type="GO" id="GO:0004745">
    <property type="term" value="F:all-trans-retinol dehydrogenase (NAD+) activity"/>
    <property type="evidence" value="ECO:0007669"/>
    <property type="project" value="TreeGrafter"/>
</dbReference>
<keyword evidence="5" id="KW-1185">Reference proteome</keyword>
<protein>
    <recommendedName>
        <fullName evidence="6">Retinol dehydrogenase 8</fullName>
    </recommendedName>
</protein>
<evidence type="ECO:0000256" key="1">
    <source>
        <dbReference type="ARBA" id="ARBA00006484"/>
    </source>
</evidence>
<keyword evidence="2" id="KW-0560">Oxidoreductase</keyword>
<dbReference type="EMBL" id="JAUCMX010000024">
    <property type="protein sequence ID" value="KAK3511809.1"/>
    <property type="molecule type" value="Genomic_DNA"/>
</dbReference>
<comment type="caution">
    <text evidence="4">The sequence shown here is derived from an EMBL/GenBank/DDBJ whole genome shotgun (WGS) entry which is preliminary data.</text>
</comment>
<proteinExistence type="inferred from homology"/>
<evidence type="ECO:0000256" key="3">
    <source>
        <dbReference type="RuleBase" id="RU000363"/>
    </source>
</evidence>
<dbReference type="PRINTS" id="PR00080">
    <property type="entry name" value="SDRFAMILY"/>
</dbReference>
<dbReference type="PANTHER" id="PTHR43391">
    <property type="entry name" value="RETINOL DEHYDROGENASE-RELATED"/>
    <property type="match status" value="1"/>
</dbReference>
<organism evidence="4 5">
    <name type="scientific">Hemibagrus guttatus</name>
    <dbReference type="NCBI Taxonomy" id="175788"/>
    <lineage>
        <taxon>Eukaryota</taxon>
        <taxon>Metazoa</taxon>
        <taxon>Chordata</taxon>
        <taxon>Craniata</taxon>
        <taxon>Vertebrata</taxon>
        <taxon>Euteleostomi</taxon>
        <taxon>Actinopterygii</taxon>
        <taxon>Neopterygii</taxon>
        <taxon>Teleostei</taxon>
        <taxon>Ostariophysi</taxon>
        <taxon>Siluriformes</taxon>
        <taxon>Bagridae</taxon>
        <taxon>Hemibagrus</taxon>
    </lineage>
</organism>
<reference evidence="4" key="1">
    <citation type="submission" date="2023-06" db="EMBL/GenBank/DDBJ databases">
        <title>Male Hemibagrus guttatus genome.</title>
        <authorList>
            <person name="Bian C."/>
        </authorList>
    </citation>
    <scope>NUCLEOTIDE SEQUENCE</scope>
    <source>
        <strain evidence="4">Male_cb2023</strain>
        <tissue evidence="4">Muscle</tissue>
    </source>
</reference>
<dbReference type="PROSITE" id="PS00061">
    <property type="entry name" value="ADH_SHORT"/>
    <property type="match status" value="1"/>
</dbReference>
<dbReference type="Gene3D" id="3.40.50.720">
    <property type="entry name" value="NAD(P)-binding Rossmann-like Domain"/>
    <property type="match status" value="1"/>
</dbReference>
<accession>A0AAE0Q0Q9</accession>
<dbReference type="GO" id="GO:0005829">
    <property type="term" value="C:cytosol"/>
    <property type="evidence" value="ECO:0007669"/>
    <property type="project" value="TreeGrafter"/>
</dbReference>
<evidence type="ECO:0000313" key="4">
    <source>
        <dbReference type="EMBL" id="KAK3511809.1"/>
    </source>
</evidence>
<dbReference type="InterPro" id="IPR020904">
    <property type="entry name" value="Sc_DH/Rdtase_CS"/>
</dbReference>
<comment type="similarity">
    <text evidence="1 3">Belongs to the short-chain dehydrogenases/reductases (SDR) family.</text>
</comment>
<gene>
    <name evidence="4" type="ORF">QTP70_024863</name>
</gene>
<dbReference type="InterPro" id="IPR036291">
    <property type="entry name" value="NAD(P)-bd_dom_sf"/>
</dbReference>
<dbReference type="Proteomes" id="UP001274896">
    <property type="component" value="Unassembled WGS sequence"/>
</dbReference>
<dbReference type="SUPFAM" id="SSF51735">
    <property type="entry name" value="NAD(P)-binding Rossmann-fold domains"/>
    <property type="match status" value="2"/>
</dbReference>